<dbReference type="InterPro" id="IPR001680">
    <property type="entry name" value="WD40_rpt"/>
</dbReference>
<keyword evidence="6" id="KW-1185">Reference proteome</keyword>
<dbReference type="GO" id="GO:0005634">
    <property type="term" value="C:nucleus"/>
    <property type="evidence" value="ECO:0007669"/>
    <property type="project" value="TreeGrafter"/>
</dbReference>
<dbReference type="STRING" id="914234.M2RH68"/>
<sequence length="602" mass="65947">MENESTFVAPEGVYSVTEEHKPTPLGQHTVNASPTLYPTKVSAVTVRFPANKPTTPGLSQLLGGSREKEAKKDKEKAAASAREREDGLSISSSNSGDDPSPDVSSAPGPESVLSTPPPQHEQLNTIFSAHGSAVGKKKSMARPKHNMRTTSSTFITRLQNADNLNRGLHARQGETTFLFFNSAKSFIWTEAGSKIKEPLARIHFSAYPTCHDVNLATVTSERIDIIIGFHTGDLLWFDPISSRYGRLNKQGRICSSPCTAVRWVPDSPNLFLVSHANGTVIVYDKEREDGVFSPQDPGAPQQTLSASFPTDGRSSSSLWNPLDSILVTMPPWHPVAVGGLANGKPEKEKPAKNPVSHWRVSRRSVIDFVFSPDAKFVAAIAEDGCLRIIDTIAEQLLDCYASYFGALTCVAWSPDGRFILTGGQDDLVTIYSPWEQRVIARCQGHSSFVSALAFDDIRCDGRTYRFASVGEDNKLILWDFSSGALHRPKLHATHHQRMSMTSNLSLALRRRGESTLYLVPPSASGADSPLTRYHPAPSRNEVAIVQPVLVKHLPGDMLTHVAFVPRGLLTAARTGHVKFWIRPLVQPRHLRASAYRSASFAD</sequence>
<dbReference type="GO" id="GO:0032153">
    <property type="term" value="C:cell division site"/>
    <property type="evidence" value="ECO:0007669"/>
    <property type="project" value="TreeGrafter"/>
</dbReference>
<evidence type="ECO:0000313" key="5">
    <source>
        <dbReference type="EMBL" id="EMD38171.1"/>
    </source>
</evidence>
<accession>M2RH68</accession>
<feature type="region of interest" description="Disordered" evidence="4">
    <location>
        <begin position="47"/>
        <end position="122"/>
    </location>
</feature>
<keyword evidence="1 3" id="KW-0853">WD repeat</keyword>
<dbReference type="PANTHER" id="PTHR14107">
    <property type="entry name" value="WD REPEAT PROTEIN"/>
    <property type="match status" value="1"/>
</dbReference>
<evidence type="ECO:0000256" key="2">
    <source>
        <dbReference type="ARBA" id="ARBA00022737"/>
    </source>
</evidence>
<dbReference type="Proteomes" id="UP000016930">
    <property type="component" value="Unassembled WGS sequence"/>
</dbReference>
<feature type="region of interest" description="Disordered" evidence="4">
    <location>
        <begin position="1"/>
        <end position="35"/>
    </location>
</feature>
<proteinExistence type="predicted"/>
<gene>
    <name evidence="5" type="ORF">CERSUDRAFT_122921</name>
</gene>
<organism evidence="5 6">
    <name type="scientific">Ceriporiopsis subvermispora (strain B)</name>
    <name type="common">White-rot fungus</name>
    <name type="synonym">Gelatoporia subvermispora</name>
    <dbReference type="NCBI Taxonomy" id="914234"/>
    <lineage>
        <taxon>Eukaryota</taxon>
        <taxon>Fungi</taxon>
        <taxon>Dikarya</taxon>
        <taxon>Basidiomycota</taxon>
        <taxon>Agaricomycotina</taxon>
        <taxon>Agaricomycetes</taxon>
        <taxon>Polyporales</taxon>
        <taxon>Gelatoporiaceae</taxon>
        <taxon>Gelatoporia</taxon>
    </lineage>
</organism>
<evidence type="ECO:0000313" key="6">
    <source>
        <dbReference type="Proteomes" id="UP000016930"/>
    </source>
</evidence>
<evidence type="ECO:0000256" key="1">
    <source>
        <dbReference type="ARBA" id="ARBA00022574"/>
    </source>
</evidence>
<dbReference type="OrthoDB" id="3367at2759"/>
<dbReference type="GO" id="GO:0045013">
    <property type="term" value="P:carbon catabolite repression of transcription"/>
    <property type="evidence" value="ECO:0007669"/>
    <property type="project" value="TreeGrafter"/>
</dbReference>
<feature type="compositionally biased region" description="Polar residues" evidence="4">
    <location>
        <begin position="26"/>
        <end position="35"/>
    </location>
</feature>
<dbReference type="PROSITE" id="PS50082">
    <property type="entry name" value="WD_REPEATS_2"/>
    <property type="match status" value="1"/>
</dbReference>
<dbReference type="SMART" id="SM00320">
    <property type="entry name" value="WD40"/>
    <property type="match status" value="5"/>
</dbReference>
<dbReference type="Gene3D" id="2.130.10.10">
    <property type="entry name" value="YVTN repeat-like/Quinoprotein amine dehydrogenase"/>
    <property type="match status" value="1"/>
</dbReference>
<dbReference type="AlphaFoldDB" id="M2RH68"/>
<feature type="compositionally biased region" description="Polar residues" evidence="4">
    <location>
        <begin position="300"/>
        <end position="312"/>
    </location>
</feature>
<dbReference type="SUPFAM" id="SSF50978">
    <property type="entry name" value="WD40 repeat-like"/>
    <property type="match status" value="1"/>
</dbReference>
<evidence type="ECO:0000256" key="4">
    <source>
        <dbReference type="SAM" id="MobiDB-lite"/>
    </source>
</evidence>
<reference evidence="5 6" key="1">
    <citation type="journal article" date="2012" name="Proc. Natl. Acad. Sci. U.S.A.">
        <title>Comparative genomics of Ceriporiopsis subvermispora and Phanerochaete chrysosporium provide insight into selective ligninolysis.</title>
        <authorList>
            <person name="Fernandez-Fueyo E."/>
            <person name="Ruiz-Duenas F.J."/>
            <person name="Ferreira P."/>
            <person name="Floudas D."/>
            <person name="Hibbett D.S."/>
            <person name="Canessa P."/>
            <person name="Larrondo L.F."/>
            <person name="James T.Y."/>
            <person name="Seelenfreund D."/>
            <person name="Lobos S."/>
            <person name="Polanco R."/>
            <person name="Tello M."/>
            <person name="Honda Y."/>
            <person name="Watanabe T."/>
            <person name="Watanabe T."/>
            <person name="Ryu J.S."/>
            <person name="Kubicek C.P."/>
            <person name="Schmoll M."/>
            <person name="Gaskell J."/>
            <person name="Hammel K.E."/>
            <person name="St John F.J."/>
            <person name="Vanden Wymelenberg A."/>
            <person name="Sabat G."/>
            <person name="Splinter BonDurant S."/>
            <person name="Syed K."/>
            <person name="Yadav J.S."/>
            <person name="Doddapaneni H."/>
            <person name="Subramanian V."/>
            <person name="Lavin J.L."/>
            <person name="Oguiza J.A."/>
            <person name="Perez G."/>
            <person name="Pisabarro A.G."/>
            <person name="Ramirez L."/>
            <person name="Santoyo F."/>
            <person name="Master E."/>
            <person name="Coutinho P.M."/>
            <person name="Henrissat B."/>
            <person name="Lombard V."/>
            <person name="Magnuson J.K."/>
            <person name="Kuees U."/>
            <person name="Hori C."/>
            <person name="Igarashi K."/>
            <person name="Samejima M."/>
            <person name="Held B.W."/>
            <person name="Barry K.W."/>
            <person name="LaButti K.M."/>
            <person name="Lapidus A."/>
            <person name="Lindquist E.A."/>
            <person name="Lucas S.M."/>
            <person name="Riley R."/>
            <person name="Salamov A.A."/>
            <person name="Hoffmeister D."/>
            <person name="Schwenk D."/>
            <person name="Hadar Y."/>
            <person name="Yarden O."/>
            <person name="de Vries R.P."/>
            <person name="Wiebenga A."/>
            <person name="Stenlid J."/>
            <person name="Eastwood D."/>
            <person name="Grigoriev I.V."/>
            <person name="Berka R.M."/>
            <person name="Blanchette R.A."/>
            <person name="Kersten P."/>
            <person name="Martinez A.T."/>
            <person name="Vicuna R."/>
            <person name="Cullen D."/>
        </authorList>
    </citation>
    <scope>NUCLEOTIDE SEQUENCE [LARGE SCALE GENOMIC DNA]</scope>
    <source>
        <strain evidence="5 6">B</strain>
    </source>
</reference>
<evidence type="ECO:0000256" key="3">
    <source>
        <dbReference type="PROSITE-ProRule" id="PRU00221"/>
    </source>
</evidence>
<protein>
    <submittedName>
        <fullName evidence="5">Uncharacterized protein</fullName>
    </submittedName>
</protein>
<dbReference type="InterPro" id="IPR051362">
    <property type="entry name" value="WD_repeat_creC_regulators"/>
</dbReference>
<feature type="compositionally biased region" description="Basic and acidic residues" evidence="4">
    <location>
        <begin position="65"/>
        <end position="87"/>
    </location>
</feature>
<name>M2RH68_CERS8</name>
<feature type="repeat" description="WD" evidence="3">
    <location>
        <begin position="400"/>
        <end position="432"/>
    </location>
</feature>
<dbReference type="GO" id="GO:0051286">
    <property type="term" value="C:cell tip"/>
    <property type="evidence" value="ECO:0007669"/>
    <property type="project" value="TreeGrafter"/>
</dbReference>
<feature type="compositionally biased region" description="Low complexity" evidence="4">
    <location>
        <begin position="88"/>
        <end position="109"/>
    </location>
</feature>
<dbReference type="Pfam" id="PF00400">
    <property type="entry name" value="WD40"/>
    <property type="match status" value="2"/>
</dbReference>
<dbReference type="PANTHER" id="PTHR14107:SF16">
    <property type="entry name" value="AT02583P"/>
    <property type="match status" value="1"/>
</dbReference>
<dbReference type="InterPro" id="IPR015943">
    <property type="entry name" value="WD40/YVTN_repeat-like_dom_sf"/>
</dbReference>
<keyword evidence="2" id="KW-0677">Repeat</keyword>
<dbReference type="InterPro" id="IPR036322">
    <property type="entry name" value="WD40_repeat_dom_sf"/>
</dbReference>
<feature type="region of interest" description="Disordered" evidence="4">
    <location>
        <begin position="291"/>
        <end position="312"/>
    </location>
</feature>
<dbReference type="HOGENOM" id="CLU_016971_1_2_1"/>
<dbReference type="EMBL" id="KB445795">
    <property type="protein sequence ID" value="EMD38171.1"/>
    <property type="molecule type" value="Genomic_DNA"/>
</dbReference>